<dbReference type="InterPro" id="IPR003593">
    <property type="entry name" value="AAA+_ATPase"/>
</dbReference>
<keyword evidence="1" id="KW-0813">Transport</keyword>
<keyword evidence="2" id="KW-0547">Nucleotide-binding</keyword>
<dbReference type="PANTHER" id="PTHR42939">
    <property type="entry name" value="ABC TRANSPORTER ATP-BINDING PROTEIN ALBC-RELATED"/>
    <property type="match status" value="1"/>
</dbReference>
<dbReference type="InterPro" id="IPR051782">
    <property type="entry name" value="ABC_Transporter_VariousFunc"/>
</dbReference>
<dbReference type="GO" id="GO:0016887">
    <property type="term" value="F:ATP hydrolysis activity"/>
    <property type="evidence" value="ECO:0007669"/>
    <property type="project" value="InterPro"/>
</dbReference>
<dbReference type="EMBL" id="BAUU01000017">
    <property type="protein sequence ID" value="GAE31232.1"/>
    <property type="molecule type" value="Genomic_DNA"/>
</dbReference>
<dbReference type="Proteomes" id="UP000018895">
    <property type="component" value="Unassembled WGS sequence"/>
</dbReference>
<name>W4QH28_9BACI</name>
<keyword evidence="3 5" id="KW-0067">ATP-binding</keyword>
<dbReference type="PROSITE" id="PS50893">
    <property type="entry name" value="ABC_TRANSPORTER_2"/>
    <property type="match status" value="1"/>
</dbReference>
<dbReference type="SUPFAM" id="SSF52540">
    <property type="entry name" value="P-loop containing nucleoside triphosphate hydrolases"/>
    <property type="match status" value="1"/>
</dbReference>
<evidence type="ECO:0000256" key="3">
    <source>
        <dbReference type="ARBA" id="ARBA00022840"/>
    </source>
</evidence>
<dbReference type="GO" id="GO:0005524">
    <property type="term" value="F:ATP binding"/>
    <property type="evidence" value="ECO:0007669"/>
    <property type="project" value="UniProtKB-KW"/>
</dbReference>
<feature type="domain" description="ABC transporter" evidence="4">
    <location>
        <begin position="2"/>
        <end position="227"/>
    </location>
</feature>
<dbReference type="SMART" id="SM00382">
    <property type="entry name" value="AAA"/>
    <property type="match status" value="1"/>
</dbReference>
<dbReference type="STRING" id="1236971.JCM9152_2688"/>
<evidence type="ECO:0000313" key="6">
    <source>
        <dbReference type="Proteomes" id="UP000018895"/>
    </source>
</evidence>
<dbReference type="Gene3D" id="3.40.50.300">
    <property type="entry name" value="P-loop containing nucleotide triphosphate hydrolases"/>
    <property type="match status" value="1"/>
</dbReference>
<sequence>MITFKNVSKSYDNKVALNEIHLELERNKIYGLLGRNGAGKTTMLQLLSGHTLPDKGTILINGEEPFNNKKALDQICFVSESGNFKQRLKIKHALKIASYYYPKWSNDVAIRLLDVFELNQNLNVKGLSKGMESALGIIIGLASRSPLTIFDEPYIGLDASLRYTFYDILLEEYELEPRTIILSTHLIDEVSDLFEEIILVKDQQILLHETAEQLKAKSLKVSGPKTLIQAFCKNKHVLYQSEMMGKQTAILYGDATITDAKKAGIEAEHCHIQELMVHLTTKKERKPYVS</sequence>
<dbReference type="InterPro" id="IPR003439">
    <property type="entry name" value="ABC_transporter-like_ATP-bd"/>
</dbReference>
<reference evidence="5" key="1">
    <citation type="journal article" date="2014" name="Genome Announc.">
        <title>Draft Genome Sequences of Three Alkaliphilic Bacillus Strains, Bacillus wakoensis JCM 9140T, Bacillus akibai JCM 9157T, and Bacillus hemicellulosilyticus JCM 9152T.</title>
        <authorList>
            <person name="Yuki M."/>
            <person name="Oshima K."/>
            <person name="Suda W."/>
            <person name="Oshida Y."/>
            <person name="Kitamura K."/>
            <person name="Iida T."/>
            <person name="Hattori M."/>
            <person name="Ohkuma M."/>
        </authorList>
    </citation>
    <scope>NUCLEOTIDE SEQUENCE [LARGE SCALE GENOMIC DNA]</scope>
    <source>
        <strain evidence="5">JCM 9152</strain>
    </source>
</reference>
<organism evidence="5 6">
    <name type="scientific">Halalkalibacter hemicellulosilyticusJCM 9152</name>
    <dbReference type="NCBI Taxonomy" id="1236971"/>
    <lineage>
        <taxon>Bacteria</taxon>
        <taxon>Bacillati</taxon>
        <taxon>Bacillota</taxon>
        <taxon>Bacilli</taxon>
        <taxon>Bacillales</taxon>
        <taxon>Bacillaceae</taxon>
        <taxon>Halalkalibacter</taxon>
    </lineage>
</organism>
<accession>W4QH28</accession>
<dbReference type="PANTHER" id="PTHR42939:SF1">
    <property type="entry name" value="ABC TRANSPORTER ATP-BINDING PROTEIN ALBC-RELATED"/>
    <property type="match status" value="1"/>
</dbReference>
<dbReference type="OrthoDB" id="9804819at2"/>
<evidence type="ECO:0000256" key="1">
    <source>
        <dbReference type="ARBA" id="ARBA00022448"/>
    </source>
</evidence>
<proteinExistence type="predicted"/>
<evidence type="ECO:0000259" key="4">
    <source>
        <dbReference type="PROSITE" id="PS50893"/>
    </source>
</evidence>
<gene>
    <name evidence="5" type="ORF">JCM9152_2688</name>
</gene>
<evidence type="ECO:0000256" key="2">
    <source>
        <dbReference type="ARBA" id="ARBA00022741"/>
    </source>
</evidence>
<dbReference type="CDD" id="cd03230">
    <property type="entry name" value="ABC_DR_subfamily_A"/>
    <property type="match status" value="1"/>
</dbReference>
<comment type="caution">
    <text evidence="5">The sequence shown here is derived from an EMBL/GenBank/DDBJ whole genome shotgun (WGS) entry which is preliminary data.</text>
</comment>
<keyword evidence="6" id="KW-1185">Reference proteome</keyword>
<protein>
    <submittedName>
        <fullName evidence="5">ABC transporter ATP-binding protein</fullName>
    </submittedName>
</protein>
<dbReference type="AlphaFoldDB" id="W4QH28"/>
<evidence type="ECO:0000313" key="5">
    <source>
        <dbReference type="EMBL" id="GAE31232.1"/>
    </source>
</evidence>
<dbReference type="RefSeq" id="WP_035344567.1">
    <property type="nucleotide sequence ID" value="NZ_BAUU01000017.1"/>
</dbReference>
<dbReference type="InterPro" id="IPR027417">
    <property type="entry name" value="P-loop_NTPase"/>
</dbReference>
<dbReference type="Pfam" id="PF00005">
    <property type="entry name" value="ABC_tran"/>
    <property type="match status" value="1"/>
</dbReference>